<reference evidence="3" key="1">
    <citation type="journal article" date="2021" name="PeerJ">
        <title>Extensive microbial diversity within the chicken gut microbiome revealed by metagenomics and culture.</title>
        <authorList>
            <person name="Gilroy R."/>
            <person name="Ravi A."/>
            <person name="Getino M."/>
            <person name="Pursley I."/>
            <person name="Horton D.L."/>
            <person name="Alikhan N.F."/>
            <person name="Baker D."/>
            <person name="Gharbi K."/>
            <person name="Hall N."/>
            <person name="Watson M."/>
            <person name="Adriaenssens E.M."/>
            <person name="Foster-Nyarko E."/>
            <person name="Jarju S."/>
            <person name="Secka A."/>
            <person name="Antonio M."/>
            <person name="Oren A."/>
            <person name="Chaudhuri R.R."/>
            <person name="La Ragione R."/>
            <person name="Hildebrand F."/>
            <person name="Pallen M.J."/>
        </authorList>
    </citation>
    <scope>NUCLEOTIDE SEQUENCE</scope>
    <source>
        <strain evidence="3">CHK165-8395</strain>
    </source>
</reference>
<dbReference type="InterPro" id="IPR010559">
    <property type="entry name" value="Sig_transdc_His_kin_internal"/>
</dbReference>
<protein>
    <submittedName>
        <fullName evidence="3">Histidine kinase</fullName>
    </submittedName>
</protein>
<dbReference type="GO" id="GO:0000155">
    <property type="term" value="F:phosphorelay sensor kinase activity"/>
    <property type="evidence" value="ECO:0007669"/>
    <property type="project" value="InterPro"/>
</dbReference>
<accession>A0A921FDY5</accession>
<evidence type="ECO:0000259" key="2">
    <source>
        <dbReference type="Pfam" id="PF06580"/>
    </source>
</evidence>
<reference evidence="3" key="2">
    <citation type="submission" date="2021-09" db="EMBL/GenBank/DDBJ databases">
        <authorList>
            <person name="Gilroy R."/>
        </authorList>
    </citation>
    <scope>NUCLEOTIDE SEQUENCE</scope>
    <source>
        <strain evidence="3">CHK165-8395</strain>
    </source>
</reference>
<comment type="caution">
    <text evidence="3">The sequence shown here is derived from an EMBL/GenBank/DDBJ whole genome shotgun (WGS) entry which is preliminary data.</text>
</comment>
<feature type="domain" description="Signal transduction histidine kinase internal region" evidence="2">
    <location>
        <begin position="154"/>
        <end position="232"/>
    </location>
</feature>
<evidence type="ECO:0000313" key="3">
    <source>
        <dbReference type="EMBL" id="HJF08326.1"/>
    </source>
</evidence>
<dbReference type="InterPro" id="IPR036890">
    <property type="entry name" value="HATPase_C_sf"/>
</dbReference>
<evidence type="ECO:0000256" key="1">
    <source>
        <dbReference type="SAM" id="Phobius"/>
    </source>
</evidence>
<evidence type="ECO:0000313" key="4">
    <source>
        <dbReference type="Proteomes" id="UP000718012"/>
    </source>
</evidence>
<dbReference type="PANTHER" id="PTHR34220">
    <property type="entry name" value="SENSOR HISTIDINE KINASE YPDA"/>
    <property type="match status" value="1"/>
</dbReference>
<proteinExistence type="predicted"/>
<organism evidence="3 4">
    <name type="scientific">Phocaeicola coprocola</name>
    <dbReference type="NCBI Taxonomy" id="310298"/>
    <lineage>
        <taxon>Bacteria</taxon>
        <taxon>Pseudomonadati</taxon>
        <taxon>Bacteroidota</taxon>
        <taxon>Bacteroidia</taxon>
        <taxon>Bacteroidales</taxon>
        <taxon>Bacteroidaceae</taxon>
        <taxon>Phocaeicola</taxon>
    </lineage>
</organism>
<dbReference type="EMBL" id="DYXD01000207">
    <property type="protein sequence ID" value="HJF08326.1"/>
    <property type="molecule type" value="Genomic_DNA"/>
</dbReference>
<dbReference type="InterPro" id="IPR050640">
    <property type="entry name" value="Bact_2-comp_sensor_kinase"/>
</dbReference>
<name>A0A921FDY5_9BACT</name>
<dbReference type="Gene3D" id="3.30.565.10">
    <property type="entry name" value="Histidine kinase-like ATPase, C-terminal domain"/>
    <property type="match status" value="1"/>
</dbReference>
<dbReference type="AlphaFoldDB" id="A0A921FDY5"/>
<feature type="transmembrane region" description="Helical" evidence="1">
    <location>
        <begin position="69"/>
        <end position="87"/>
    </location>
</feature>
<feature type="transmembrane region" description="Helical" evidence="1">
    <location>
        <begin position="33"/>
        <end position="53"/>
    </location>
</feature>
<dbReference type="Proteomes" id="UP000718012">
    <property type="component" value="Unassembled WGS sequence"/>
</dbReference>
<dbReference type="Pfam" id="PF06580">
    <property type="entry name" value="His_kinase"/>
    <property type="match status" value="1"/>
</dbReference>
<keyword evidence="3" id="KW-0418">Kinase</keyword>
<sequence>MWQIKKLPFYIDLIFCLVLLPAMMTLLPIERWLINNSLFVYLLVSWLYIVYILKRRFIMPFMFAGKKRFWIAVSLILLTAVGTYLITRYQMEVPLHHMRRTRLLQHIPKIKLQQQAVWFLYVVVIAFSAAVGLLTQLYHQIMERQAVEFEKKKAELALYKAQINPHFLFNNLNTLYAMVVTGSPKTEDAFIQFINLMKYMYANNTKDKIPLHIEVEYIRQYIELQKYRIAENFDVHFSYVHDETEQMNIAPMILITFVENVFKHGVSSHKEGEAYITIRAEKGELLLATNNPLLNHPDSKASKGIGIENCKKRLDLLYPNKYSLFTGERDGKYAVTLSINLRQ</sequence>
<feature type="transmembrane region" description="Helical" evidence="1">
    <location>
        <begin position="7"/>
        <end position="27"/>
    </location>
</feature>
<keyword evidence="1" id="KW-0472">Membrane</keyword>
<dbReference type="PANTHER" id="PTHR34220:SF7">
    <property type="entry name" value="SENSOR HISTIDINE KINASE YPDA"/>
    <property type="match status" value="1"/>
</dbReference>
<keyword evidence="3" id="KW-0808">Transferase</keyword>
<feature type="transmembrane region" description="Helical" evidence="1">
    <location>
        <begin position="118"/>
        <end position="138"/>
    </location>
</feature>
<dbReference type="GO" id="GO:0016020">
    <property type="term" value="C:membrane"/>
    <property type="evidence" value="ECO:0007669"/>
    <property type="project" value="InterPro"/>
</dbReference>
<keyword evidence="1" id="KW-1133">Transmembrane helix</keyword>
<keyword evidence="1" id="KW-0812">Transmembrane</keyword>
<gene>
    <name evidence="3" type="ORF">K8U81_09085</name>
</gene>